<reference evidence="3" key="2">
    <citation type="submission" date="2023-05" db="EMBL/GenBank/DDBJ databases">
        <authorList>
            <consortium name="Lawrence Berkeley National Laboratory"/>
            <person name="Steindorff A."/>
            <person name="Hensen N."/>
            <person name="Bonometti L."/>
            <person name="Westerberg I."/>
            <person name="Brannstrom I.O."/>
            <person name="Guillou S."/>
            <person name="Cros-Aarteil S."/>
            <person name="Calhoun S."/>
            <person name="Haridas S."/>
            <person name="Kuo A."/>
            <person name="Mondo S."/>
            <person name="Pangilinan J."/>
            <person name="Riley R."/>
            <person name="Labutti K."/>
            <person name="Andreopoulos B."/>
            <person name="Lipzen A."/>
            <person name="Chen C."/>
            <person name="Yanf M."/>
            <person name="Daum C."/>
            <person name="Ng V."/>
            <person name="Clum A."/>
            <person name="Ohm R."/>
            <person name="Martin F."/>
            <person name="Silar P."/>
            <person name="Natvig D."/>
            <person name="Lalanne C."/>
            <person name="Gautier V."/>
            <person name="Ament-Velasquez S.L."/>
            <person name="Kruys A."/>
            <person name="Hutchinson M.I."/>
            <person name="Powell A.J."/>
            <person name="Barry K."/>
            <person name="Miller A.N."/>
            <person name="Grigoriev I.V."/>
            <person name="Debuchy R."/>
            <person name="Gladieux P."/>
            <person name="Thoren M.H."/>
            <person name="Johannesson H."/>
        </authorList>
    </citation>
    <scope>NUCLEOTIDE SEQUENCE</scope>
    <source>
        <strain evidence="3">PSN293</strain>
    </source>
</reference>
<feature type="chain" id="PRO_5042923707" evidence="2">
    <location>
        <begin position="20"/>
        <end position="249"/>
    </location>
</feature>
<dbReference type="PANTHER" id="PTHR11362">
    <property type="entry name" value="PHOSPHATIDYLETHANOLAMINE-BINDING PROTEIN"/>
    <property type="match status" value="1"/>
</dbReference>
<dbReference type="Proteomes" id="UP001301769">
    <property type="component" value="Unassembled WGS sequence"/>
</dbReference>
<dbReference type="GO" id="GO:0030162">
    <property type="term" value="P:regulation of proteolysis"/>
    <property type="evidence" value="ECO:0007669"/>
    <property type="project" value="TreeGrafter"/>
</dbReference>
<evidence type="ECO:0000313" key="4">
    <source>
        <dbReference type="Proteomes" id="UP001301769"/>
    </source>
</evidence>
<keyword evidence="2" id="KW-0732">Signal</keyword>
<reference evidence="3" key="1">
    <citation type="journal article" date="2023" name="Mol. Phylogenet. Evol.">
        <title>Genome-scale phylogeny and comparative genomics of the fungal order Sordariales.</title>
        <authorList>
            <person name="Hensen N."/>
            <person name="Bonometti L."/>
            <person name="Westerberg I."/>
            <person name="Brannstrom I.O."/>
            <person name="Guillou S."/>
            <person name="Cros-Aarteil S."/>
            <person name="Calhoun S."/>
            <person name="Haridas S."/>
            <person name="Kuo A."/>
            <person name="Mondo S."/>
            <person name="Pangilinan J."/>
            <person name="Riley R."/>
            <person name="LaButti K."/>
            <person name="Andreopoulos B."/>
            <person name="Lipzen A."/>
            <person name="Chen C."/>
            <person name="Yan M."/>
            <person name="Daum C."/>
            <person name="Ng V."/>
            <person name="Clum A."/>
            <person name="Steindorff A."/>
            <person name="Ohm R.A."/>
            <person name="Martin F."/>
            <person name="Silar P."/>
            <person name="Natvig D.O."/>
            <person name="Lalanne C."/>
            <person name="Gautier V."/>
            <person name="Ament-Velasquez S.L."/>
            <person name="Kruys A."/>
            <person name="Hutchinson M.I."/>
            <person name="Powell A.J."/>
            <person name="Barry K."/>
            <person name="Miller A.N."/>
            <person name="Grigoriev I.V."/>
            <person name="Debuchy R."/>
            <person name="Gladieux P."/>
            <person name="Hiltunen Thoren M."/>
            <person name="Johannesson H."/>
        </authorList>
    </citation>
    <scope>NUCLEOTIDE SEQUENCE</scope>
    <source>
        <strain evidence="3">PSN293</strain>
    </source>
</reference>
<sequence>MIFSKSLAVLATAASLSLAATPDGFEPASEVDLIVIYNSTTALNGAVVPRTATTSQPRIGTTSRLNGTSYAILMIDIDIPTNTPPATNTLLHWLQTGLTPSRTSTTITIPGASSPLSIFLLQNGSSTTPITPYFGPNPPARIPLSHRYTQILVDTSAATAQGMRALEQAARPAGGGVAIGFNASAVLSQAGLSGKVVAGNFFNVTNPGPVGAAANGTNTNVNNRNGTVNGGGDETSTGCKQGSEQSKVK</sequence>
<dbReference type="InterPro" id="IPR008914">
    <property type="entry name" value="PEBP"/>
</dbReference>
<feature type="region of interest" description="Disordered" evidence="1">
    <location>
        <begin position="213"/>
        <end position="249"/>
    </location>
</feature>
<dbReference type="InterPro" id="IPR036610">
    <property type="entry name" value="PEBP-like_sf"/>
</dbReference>
<dbReference type="EMBL" id="MU858048">
    <property type="protein sequence ID" value="KAK4219373.1"/>
    <property type="molecule type" value="Genomic_DNA"/>
</dbReference>
<evidence type="ECO:0000256" key="1">
    <source>
        <dbReference type="SAM" id="MobiDB-lite"/>
    </source>
</evidence>
<dbReference type="CDD" id="cd00866">
    <property type="entry name" value="PEBP_euk"/>
    <property type="match status" value="1"/>
</dbReference>
<dbReference type="AlphaFoldDB" id="A0AAN6YJ32"/>
<evidence type="ECO:0000313" key="3">
    <source>
        <dbReference type="EMBL" id="KAK4219373.1"/>
    </source>
</evidence>
<proteinExistence type="predicted"/>
<dbReference type="GO" id="GO:0030414">
    <property type="term" value="F:peptidase inhibitor activity"/>
    <property type="evidence" value="ECO:0007669"/>
    <property type="project" value="TreeGrafter"/>
</dbReference>
<feature type="compositionally biased region" description="Low complexity" evidence="1">
    <location>
        <begin position="213"/>
        <end position="227"/>
    </location>
</feature>
<dbReference type="Gene3D" id="3.90.280.10">
    <property type="entry name" value="PEBP-like"/>
    <property type="match status" value="1"/>
</dbReference>
<dbReference type="SUPFAM" id="SSF49777">
    <property type="entry name" value="PEBP-like"/>
    <property type="match status" value="1"/>
</dbReference>
<feature type="signal peptide" evidence="2">
    <location>
        <begin position="1"/>
        <end position="19"/>
    </location>
</feature>
<keyword evidence="4" id="KW-1185">Reference proteome</keyword>
<gene>
    <name evidence="3" type="ORF">QBC37DRAFT_436587</name>
</gene>
<organism evidence="3 4">
    <name type="scientific">Rhypophila decipiens</name>
    <dbReference type="NCBI Taxonomy" id="261697"/>
    <lineage>
        <taxon>Eukaryota</taxon>
        <taxon>Fungi</taxon>
        <taxon>Dikarya</taxon>
        <taxon>Ascomycota</taxon>
        <taxon>Pezizomycotina</taxon>
        <taxon>Sordariomycetes</taxon>
        <taxon>Sordariomycetidae</taxon>
        <taxon>Sordariales</taxon>
        <taxon>Naviculisporaceae</taxon>
        <taxon>Rhypophila</taxon>
    </lineage>
</organism>
<dbReference type="InterPro" id="IPR035810">
    <property type="entry name" value="PEBP_euk"/>
</dbReference>
<feature type="compositionally biased region" description="Polar residues" evidence="1">
    <location>
        <begin position="234"/>
        <end position="249"/>
    </location>
</feature>
<dbReference type="GO" id="GO:0005543">
    <property type="term" value="F:phospholipid binding"/>
    <property type="evidence" value="ECO:0007669"/>
    <property type="project" value="TreeGrafter"/>
</dbReference>
<evidence type="ECO:0000256" key="2">
    <source>
        <dbReference type="SAM" id="SignalP"/>
    </source>
</evidence>
<dbReference type="GO" id="GO:0046578">
    <property type="term" value="P:regulation of Ras protein signal transduction"/>
    <property type="evidence" value="ECO:0007669"/>
    <property type="project" value="TreeGrafter"/>
</dbReference>
<dbReference type="PANTHER" id="PTHR11362:SF141">
    <property type="entry name" value="PHOSPHATIDYLETHANOLAMINE-BINDING PROTEIN"/>
    <property type="match status" value="1"/>
</dbReference>
<accession>A0AAN6YJ32</accession>
<dbReference type="Pfam" id="PF01161">
    <property type="entry name" value="PBP"/>
    <property type="match status" value="1"/>
</dbReference>
<comment type="caution">
    <text evidence="3">The sequence shown here is derived from an EMBL/GenBank/DDBJ whole genome shotgun (WGS) entry which is preliminary data.</text>
</comment>
<name>A0AAN6YJ32_9PEZI</name>
<protein>
    <submittedName>
        <fullName evidence="3">PEBP-like protein</fullName>
    </submittedName>
</protein>